<dbReference type="Pfam" id="PF14584">
    <property type="entry name" value="DUF4446"/>
    <property type="match status" value="1"/>
</dbReference>
<name>A0A931LUI9_FIMGI</name>
<sequence length="169" mass="18471">MGAEKDWGGTLPQALMVAVPVLAVLVIYLWIRLERLRAPWQALLRAPGGQNLEAVLLEHLRERLKLESHVQNLDIRLTDLEAGMIGAKRHFGLVRYDAFDDVGGSQSFSLAMCDDRGDGAVLTSLIGRTDCRVYCKSLEAGRSERALSKEEEEALRAARDAGALASSPG</sequence>
<evidence type="ECO:0000256" key="1">
    <source>
        <dbReference type="SAM" id="Phobius"/>
    </source>
</evidence>
<evidence type="ECO:0000313" key="2">
    <source>
        <dbReference type="EMBL" id="MBI1755947.1"/>
    </source>
</evidence>
<gene>
    <name evidence="2" type="ORF">HYR64_02440</name>
</gene>
<dbReference type="AlphaFoldDB" id="A0A931LUI9"/>
<accession>A0A931LUI9</accession>
<keyword evidence="1" id="KW-1133">Transmembrane helix</keyword>
<protein>
    <submittedName>
        <fullName evidence="2">DUF4446 family protein</fullName>
    </submittedName>
</protein>
<feature type="transmembrane region" description="Helical" evidence="1">
    <location>
        <begin position="12"/>
        <end position="31"/>
    </location>
</feature>
<proteinExistence type="predicted"/>
<organism evidence="2 3">
    <name type="scientific">Fimbriimonas ginsengisoli</name>
    <dbReference type="NCBI Taxonomy" id="1005039"/>
    <lineage>
        <taxon>Bacteria</taxon>
        <taxon>Bacillati</taxon>
        <taxon>Armatimonadota</taxon>
        <taxon>Fimbriimonadia</taxon>
        <taxon>Fimbriimonadales</taxon>
        <taxon>Fimbriimonadaceae</taxon>
        <taxon>Fimbriimonas</taxon>
    </lineage>
</organism>
<keyword evidence="1" id="KW-0472">Membrane</keyword>
<reference evidence="2" key="1">
    <citation type="submission" date="2020-07" db="EMBL/GenBank/DDBJ databases">
        <title>Huge and variable diversity of episymbiotic CPR bacteria and DPANN archaea in groundwater ecosystems.</title>
        <authorList>
            <person name="He C.Y."/>
            <person name="Keren R."/>
            <person name="Whittaker M."/>
            <person name="Farag I.F."/>
            <person name="Doudna J."/>
            <person name="Cate J.H.D."/>
            <person name="Banfield J.F."/>
        </authorList>
    </citation>
    <scope>NUCLEOTIDE SEQUENCE</scope>
    <source>
        <strain evidence="2">NC_groundwater_17_Pr7_B-0.1um_64_12</strain>
    </source>
</reference>
<dbReference type="InterPro" id="IPR027981">
    <property type="entry name" value="DUF4446"/>
</dbReference>
<dbReference type="EMBL" id="JACOSL010000016">
    <property type="protein sequence ID" value="MBI1755947.1"/>
    <property type="molecule type" value="Genomic_DNA"/>
</dbReference>
<evidence type="ECO:0000313" key="3">
    <source>
        <dbReference type="Proteomes" id="UP000727962"/>
    </source>
</evidence>
<comment type="caution">
    <text evidence="2">The sequence shown here is derived from an EMBL/GenBank/DDBJ whole genome shotgun (WGS) entry which is preliminary data.</text>
</comment>
<dbReference type="Proteomes" id="UP000727962">
    <property type="component" value="Unassembled WGS sequence"/>
</dbReference>
<keyword evidence="1" id="KW-0812">Transmembrane</keyword>